<comment type="caution">
    <text evidence="2">The sequence shown here is derived from an EMBL/GenBank/DDBJ whole genome shotgun (WGS) entry which is preliminary data.</text>
</comment>
<dbReference type="RefSeq" id="WP_182922592.1">
    <property type="nucleotide sequence ID" value="NZ_WNXD01000002.1"/>
</dbReference>
<dbReference type="SUPFAM" id="SSF53448">
    <property type="entry name" value="Nucleotide-diphospho-sugar transferases"/>
    <property type="match status" value="1"/>
</dbReference>
<accession>A0A923E015</accession>
<dbReference type="Pfam" id="PF00535">
    <property type="entry name" value="Glycos_transf_2"/>
    <property type="match status" value="1"/>
</dbReference>
<dbReference type="InterPro" id="IPR001173">
    <property type="entry name" value="Glyco_trans_2-like"/>
</dbReference>
<dbReference type="Proteomes" id="UP000601055">
    <property type="component" value="Unassembled WGS sequence"/>
</dbReference>
<dbReference type="PANTHER" id="PTHR43179">
    <property type="entry name" value="RHAMNOSYLTRANSFERASE WBBL"/>
    <property type="match status" value="1"/>
</dbReference>
<dbReference type="InterPro" id="IPR029044">
    <property type="entry name" value="Nucleotide-diphossugar_trans"/>
</dbReference>
<dbReference type="AlphaFoldDB" id="A0A923E015"/>
<gene>
    <name evidence="2" type="ORF">GM921_10475</name>
</gene>
<protein>
    <submittedName>
        <fullName evidence="2">Glycosyltransferase</fullName>
    </submittedName>
</protein>
<reference evidence="2" key="1">
    <citation type="submission" date="2019-11" db="EMBL/GenBank/DDBJ databases">
        <title>Description of Pedobacter sp. LMG 31464T.</title>
        <authorList>
            <person name="Carlier A."/>
            <person name="Qi S."/>
            <person name="Vandamme P."/>
        </authorList>
    </citation>
    <scope>NUCLEOTIDE SEQUENCE</scope>
    <source>
        <strain evidence="2">LMG 31464</strain>
    </source>
</reference>
<dbReference type="PANTHER" id="PTHR43179:SF7">
    <property type="entry name" value="RHAMNOSYLTRANSFERASE WBBL"/>
    <property type="match status" value="1"/>
</dbReference>
<dbReference type="Gene3D" id="3.90.550.10">
    <property type="entry name" value="Spore Coat Polysaccharide Biosynthesis Protein SpsA, Chain A"/>
    <property type="match status" value="1"/>
</dbReference>
<evidence type="ECO:0000259" key="1">
    <source>
        <dbReference type="Pfam" id="PF00535"/>
    </source>
</evidence>
<evidence type="ECO:0000313" key="2">
    <source>
        <dbReference type="EMBL" id="MBB2145913.1"/>
    </source>
</evidence>
<dbReference type="EMBL" id="WNXD01000002">
    <property type="protein sequence ID" value="MBB2145913.1"/>
    <property type="molecule type" value="Genomic_DNA"/>
</dbReference>
<proteinExistence type="predicted"/>
<evidence type="ECO:0000313" key="3">
    <source>
        <dbReference type="Proteomes" id="UP000601055"/>
    </source>
</evidence>
<name>A0A923E015_9SPHI</name>
<feature type="domain" description="Glycosyltransferase 2-like" evidence="1">
    <location>
        <begin position="7"/>
        <end position="196"/>
    </location>
</feature>
<keyword evidence="3" id="KW-1185">Reference proteome</keyword>
<sequence>MQQIDLSIIIVTFNTEEISLACINSILTSKTSFNFEIIVVDNHSMDQTTTRIKEEFSEVVLIESNTNLGFAKGVNLGIKQSKGKHLLLLNSDTLLFADTLETLMNDAIVHNYGIVGATMLNKNQTIQRSWFDFPTTLKIFLRLTNLSIVLFKLLHSPFFKHLFFWKKPAFLLQAEQVSEMDYLSFACILFKKEVIEAVGLLDEEMVFYHEDCEFALRASKQGYKFMYSKAKVIHFGGTSSINNPIFSFENDIKGLLHLYKKHYSKRSFSTLKRVIQLALYCRLFLWRFGYFKRIHKFLIYEDLGERTPKNEALFAKYKELIKMASTYS</sequence>
<organism evidence="2 3">
    <name type="scientific">Pedobacter planticolens</name>
    <dbReference type="NCBI Taxonomy" id="2679964"/>
    <lineage>
        <taxon>Bacteria</taxon>
        <taxon>Pseudomonadati</taxon>
        <taxon>Bacteroidota</taxon>
        <taxon>Sphingobacteriia</taxon>
        <taxon>Sphingobacteriales</taxon>
        <taxon>Sphingobacteriaceae</taxon>
        <taxon>Pedobacter</taxon>
    </lineage>
</organism>